<dbReference type="GO" id="GO:0005615">
    <property type="term" value="C:extracellular space"/>
    <property type="evidence" value="ECO:0007669"/>
    <property type="project" value="TreeGrafter"/>
</dbReference>
<dbReference type="Proteomes" id="UP001175271">
    <property type="component" value="Unassembled WGS sequence"/>
</dbReference>
<feature type="compositionally biased region" description="Acidic residues" evidence="1">
    <location>
        <begin position="154"/>
        <end position="167"/>
    </location>
</feature>
<feature type="compositionally biased region" description="Acidic residues" evidence="1">
    <location>
        <begin position="175"/>
        <end position="196"/>
    </location>
</feature>
<evidence type="ECO:0000259" key="3">
    <source>
        <dbReference type="PROSITE" id="PS51406"/>
    </source>
</evidence>
<name>A0AA39HKS7_9BILA</name>
<feature type="transmembrane region" description="Helical" evidence="2">
    <location>
        <begin position="77"/>
        <end position="98"/>
    </location>
</feature>
<dbReference type="SUPFAM" id="SSF56496">
    <property type="entry name" value="Fibrinogen C-terminal domain-like"/>
    <property type="match status" value="1"/>
</dbReference>
<dbReference type="PROSITE" id="PS51406">
    <property type="entry name" value="FIBRINOGEN_C_2"/>
    <property type="match status" value="1"/>
</dbReference>
<dbReference type="EMBL" id="JAUCMV010000004">
    <property type="protein sequence ID" value="KAK0407175.1"/>
    <property type="molecule type" value="Genomic_DNA"/>
</dbReference>
<accession>A0AA39HKS7</accession>
<evidence type="ECO:0000256" key="2">
    <source>
        <dbReference type="SAM" id="Phobius"/>
    </source>
</evidence>
<dbReference type="InterPro" id="IPR002181">
    <property type="entry name" value="Fibrinogen_a/b/g_C_dom"/>
</dbReference>
<feature type="region of interest" description="Disordered" evidence="1">
    <location>
        <begin position="143"/>
        <end position="207"/>
    </location>
</feature>
<organism evidence="4 5">
    <name type="scientific">Steinernema hermaphroditum</name>
    <dbReference type="NCBI Taxonomy" id="289476"/>
    <lineage>
        <taxon>Eukaryota</taxon>
        <taxon>Metazoa</taxon>
        <taxon>Ecdysozoa</taxon>
        <taxon>Nematoda</taxon>
        <taxon>Chromadorea</taxon>
        <taxon>Rhabditida</taxon>
        <taxon>Tylenchina</taxon>
        <taxon>Panagrolaimomorpha</taxon>
        <taxon>Strongyloidoidea</taxon>
        <taxon>Steinernematidae</taxon>
        <taxon>Steinernema</taxon>
    </lineage>
</organism>
<dbReference type="InterPro" id="IPR050373">
    <property type="entry name" value="Fibrinogen_C-term_domain"/>
</dbReference>
<proteinExistence type="predicted"/>
<comment type="caution">
    <text evidence="4">The sequence shown here is derived from an EMBL/GenBank/DDBJ whole genome shotgun (WGS) entry which is preliminary data.</text>
</comment>
<dbReference type="PANTHER" id="PTHR19143:SF445">
    <property type="entry name" value="FIBRINOGEN C-TERMINAL DOMAIN-CONTAINING PROTEIN"/>
    <property type="match status" value="1"/>
</dbReference>
<sequence>MRVGIASFDEDLKTARVLRVEPISTNCCESKESSWWASTMREYNNRDAKVNDMELDPCMAAEVRLKKKRMGTRSRKILVLLLAAFVLLCLSALFLILLSNRTQSSSKSVARPSHTLADNQLLDLRPASAVLEPSPETQYFRRANDHAKVVTTTEEPEEETELEEEDPTVSATEAPIDEDEEFDDDEEEEEEEEEEVVTTTQKPPGIDWSRLLPELDDDNAVNLADPEDVMQEMPYVDSEVIRSSCFDYFKDDYLESGVYKMQNPNGESFFAACDMDTGSKGWTIMSRRIDNLSFWNRTFDEYADGFGNPGQSYWLGLDRVHELISQFPGGKALLRIELRNDLCNRHRACSGEGEDGYWWGEWKFAIDDRSKLFKLSVSAVLNGNLSTTAFDYFHSMNNNQPFTTVDRDNDRRVSKNCAVFRNFGGWWHRDCGFMALNGKYGITEGHSKGLYWLFQRKTNSPTTVTYNINPGVVVMMLRPL</sequence>
<dbReference type="InterPro" id="IPR014716">
    <property type="entry name" value="Fibrinogen_a/b/g_C_1"/>
</dbReference>
<gene>
    <name evidence="4" type="ORF">QR680_019055</name>
</gene>
<dbReference type="AlphaFoldDB" id="A0AA39HKS7"/>
<keyword evidence="2" id="KW-1133">Transmembrane helix</keyword>
<protein>
    <recommendedName>
        <fullName evidence="3">Fibrinogen C-terminal domain-containing protein</fullName>
    </recommendedName>
</protein>
<evidence type="ECO:0000313" key="5">
    <source>
        <dbReference type="Proteomes" id="UP001175271"/>
    </source>
</evidence>
<evidence type="ECO:0000313" key="4">
    <source>
        <dbReference type="EMBL" id="KAK0407175.1"/>
    </source>
</evidence>
<dbReference type="InterPro" id="IPR036056">
    <property type="entry name" value="Fibrinogen-like_C"/>
</dbReference>
<feature type="domain" description="Fibrinogen C-terminal" evidence="3">
    <location>
        <begin position="236"/>
        <end position="480"/>
    </location>
</feature>
<dbReference type="SMART" id="SM00186">
    <property type="entry name" value="FBG"/>
    <property type="match status" value="1"/>
</dbReference>
<evidence type="ECO:0000256" key="1">
    <source>
        <dbReference type="SAM" id="MobiDB-lite"/>
    </source>
</evidence>
<keyword evidence="5" id="KW-1185">Reference proteome</keyword>
<keyword evidence="2" id="KW-0812">Transmembrane</keyword>
<dbReference type="PANTHER" id="PTHR19143">
    <property type="entry name" value="FIBRINOGEN/TENASCIN/ANGIOPOEITIN"/>
    <property type="match status" value="1"/>
</dbReference>
<dbReference type="Gene3D" id="3.90.215.10">
    <property type="entry name" value="Gamma Fibrinogen, chain A, domain 1"/>
    <property type="match status" value="1"/>
</dbReference>
<dbReference type="Pfam" id="PF00147">
    <property type="entry name" value="Fibrinogen_C"/>
    <property type="match status" value="1"/>
</dbReference>
<keyword evidence="2" id="KW-0472">Membrane</keyword>
<reference evidence="4" key="1">
    <citation type="submission" date="2023-06" db="EMBL/GenBank/DDBJ databases">
        <title>Genomic analysis of the entomopathogenic nematode Steinernema hermaphroditum.</title>
        <authorList>
            <person name="Schwarz E.M."/>
            <person name="Heppert J.K."/>
            <person name="Baniya A."/>
            <person name="Schwartz H.T."/>
            <person name="Tan C.-H."/>
            <person name="Antoshechkin I."/>
            <person name="Sternberg P.W."/>
            <person name="Goodrich-Blair H."/>
            <person name="Dillman A.R."/>
        </authorList>
    </citation>
    <scope>NUCLEOTIDE SEQUENCE</scope>
    <source>
        <strain evidence="4">PS9179</strain>
        <tissue evidence="4">Whole animal</tissue>
    </source>
</reference>